<evidence type="ECO:0000256" key="6">
    <source>
        <dbReference type="SAM" id="Phobius"/>
    </source>
</evidence>
<dbReference type="GO" id="GO:0030288">
    <property type="term" value="C:outer membrane-bounded periplasmic space"/>
    <property type="evidence" value="ECO:0007669"/>
    <property type="project" value="TreeGrafter"/>
</dbReference>
<dbReference type="NCBIfam" id="TIGR04409">
    <property type="entry name" value="LptC_YrbK"/>
    <property type="match status" value="1"/>
</dbReference>
<dbReference type="PANTHER" id="PTHR37481">
    <property type="entry name" value="LIPOPOLYSACCHARIDE EXPORT SYSTEM PROTEIN LPTC"/>
    <property type="match status" value="1"/>
</dbReference>
<dbReference type="GO" id="GO:0005886">
    <property type="term" value="C:plasma membrane"/>
    <property type="evidence" value="ECO:0007669"/>
    <property type="project" value="InterPro"/>
</dbReference>
<dbReference type="GO" id="GO:0017089">
    <property type="term" value="F:glycolipid transfer activity"/>
    <property type="evidence" value="ECO:0007669"/>
    <property type="project" value="TreeGrafter"/>
</dbReference>
<evidence type="ECO:0000256" key="4">
    <source>
        <dbReference type="ARBA" id="ARBA00022989"/>
    </source>
</evidence>
<evidence type="ECO:0000256" key="3">
    <source>
        <dbReference type="ARBA" id="ARBA00022692"/>
    </source>
</evidence>
<dbReference type="RefSeq" id="WP_070152092.1">
    <property type="nucleotide sequence ID" value="NZ_MKQS01000001.1"/>
</dbReference>
<evidence type="ECO:0000256" key="5">
    <source>
        <dbReference type="ARBA" id="ARBA00023136"/>
    </source>
</evidence>
<keyword evidence="3 6" id="KW-0812">Transmembrane</keyword>
<protein>
    <submittedName>
        <fullName evidence="7">LPS export ABC transporter periplasmic protein LptC</fullName>
    </submittedName>
</protein>
<accession>A0A1E8E4X2</accession>
<dbReference type="InterPro" id="IPR052363">
    <property type="entry name" value="LPS_export_LptC"/>
</dbReference>
<evidence type="ECO:0000313" key="7">
    <source>
        <dbReference type="EMBL" id="OFE44614.1"/>
    </source>
</evidence>
<organism evidence="7 8">
    <name type="scientific">Acinetobacter towneri</name>
    <dbReference type="NCBI Taxonomy" id="202956"/>
    <lineage>
        <taxon>Bacteria</taxon>
        <taxon>Pseudomonadati</taxon>
        <taxon>Pseudomonadota</taxon>
        <taxon>Gammaproteobacteria</taxon>
        <taxon>Moraxellales</taxon>
        <taxon>Moraxellaceae</taxon>
        <taxon>Acinetobacter</taxon>
    </lineage>
</organism>
<evidence type="ECO:0000256" key="1">
    <source>
        <dbReference type="ARBA" id="ARBA00022475"/>
    </source>
</evidence>
<proteinExistence type="predicted"/>
<dbReference type="Gene3D" id="2.60.450.10">
    <property type="entry name" value="Lipopolysaccharide (LPS) transport protein A like domain"/>
    <property type="match status" value="1"/>
</dbReference>
<dbReference type="eggNOG" id="COG3117">
    <property type="taxonomic scope" value="Bacteria"/>
</dbReference>
<dbReference type="STRING" id="202956.BJN41_00335"/>
<gene>
    <name evidence="7" type="ORF">BJN41_00335</name>
</gene>
<dbReference type="PANTHER" id="PTHR37481:SF1">
    <property type="entry name" value="LIPOPOLYSACCHARIDE EXPORT SYSTEM PROTEIN LPTC"/>
    <property type="match status" value="1"/>
</dbReference>
<sequence length="180" mass="20132">MDTKVLYVTAIAIAAVSGGYYYYSGKGKKLETDAARSMTYTAEQIHLTQTDEQGNLYVRAQIDRLEQDMQQKTSKLENLNASMYKAGAVDATFFAKQAQGFNDNEKVMLSDQVLATKLLAQGKLTLETVELNVFPKTREISTDKQVTVQSPQADFISQGLKANLNDGQYEFFNIRGKYEP</sequence>
<dbReference type="AlphaFoldDB" id="A0A1E8E4X2"/>
<dbReference type="GO" id="GO:0015221">
    <property type="term" value="F:lipopolysaccharide transmembrane transporter activity"/>
    <property type="evidence" value="ECO:0007669"/>
    <property type="project" value="InterPro"/>
</dbReference>
<dbReference type="EMBL" id="MKQS01000001">
    <property type="protein sequence ID" value="OFE44614.1"/>
    <property type="molecule type" value="Genomic_DNA"/>
</dbReference>
<dbReference type="Pfam" id="PF06835">
    <property type="entry name" value="LptC"/>
    <property type="match status" value="1"/>
</dbReference>
<reference evidence="7 8" key="1">
    <citation type="submission" date="2016-10" db="EMBL/GenBank/DDBJ databases">
        <title>Genome of airborne Acinetobacter sp. 5-2Ac02 in the hospital environment: Species near to Acinetobacter towneri.</title>
        <authorList>
            <person name="Barbosa B."/>
            <person name="Fernandez-Garcia L."/>
            <person name="Gato E."/>
            <person name="Leao R."/>
            <person name="Albano R."/>
            <person name="Fernandez B."/>
            <person name="Fernandez-Cuenca F."/>
            <person name="Marques E."/>
            <person name="Tomas M."/>
        </authorList>
    </citation>
    <scope>NUCLEOTIDE SEQUENCE [LARGE SCALE GENOMIC DNA]</scope>
    <source>
        <strain evidence="7 8">5-2Ac02</strain>
    </source>
</reference>
<keyword evidence="1" id="KW-1003">Cell membrane</keyword>
<name>A0A1E8E4X2_9GAMM</name>
<keyword evidence="2" id="KW-0997">Cell inner membrane</keyword>
<dbReference type="InterPro" id="IPR026265">
    <property type="entry name" value="LptC"/>
</dbReference>
<keyword evidence="4 6" id="KW-1133">Transmembrane helix</keyword>
<dbReference type="Proteomes" id="UP000186931">
    <property type="component" value="Unassembled WGS sequence"/>
</dbReference>
<evidence type="ECO:0000313" key="8">
    <source>
        <dbReference type="Proteomes" id="UP000186931"/>
    </source>
</evidence>
<comment type="caution">
    <text evidence="7">The sequence shown here is derived from an EMBL/GenBank/DDBJ whole genome shotgun (WGS) entry which is preliminary data.</text>
</comment>
<keyword evidence="5 6" id="KW-0472">Membrane</keyword>
<evidence type="ECO:0000256" key="2">
    <source>
        <dbReference type="ARBA" id="ARBA00022519"/>
    </source>
</evidence>
<feature type="transmembrane region" description="Helical" evidence="6">
    <location>
        <begin position="6"/>
        <end position="23"/>
    </location>
</feature>
<dbReference type="InterPro" id="IPR010664">
    <property type="entry name" value="LipoPS_assembly_LptC-rel"/>
</dbReference>